<comment type="caution">
    <text evidence="1">The sequence shown here is derived from an EMBL/GenBank/DDBJ whole genome shotgun (WGS) entry which is preliminary data.</text>
</comment>
<evidence type="ECO:0000313" key="2">
    <source>
        <dbReference type="Proteomes" id="UP001480595"/>
    </source>
</evidence>
<protein>
    <submittedName>
        <fullName evidence="1">Uncharacterized protein</fullName>
    </submittedName>
</protein>
<gene>
    <name evidence="1" type="ORF">PG994_012243</name>
</gene>
<keyword evidence="2" id="KW-1185">Reference proteome</keyword>
<name>A0ABR1TVD1_9PEZI</name>
<accession>A0ABR1TVD1</accession>
<reference evidence="1 2" key="1">
    <citation type="submission" date="2023-01" db="EMBL/GenBank/DDBJ databases">
        <title>Analysis of 21 Apiospora genomes using comparative genomics revels a genus with tremendous synthesis potential of carbohydrate active enzymes and secondary metabolites.</title>
        <authorList>
            <person name="Sorensen T."/>
        </authorList>
    </citation>
    <scope>NUCLEOTIDE SEQUENCE [LARGE SCALE GENOMIC DNA]</scope>
    <source>
        <strain evidence="1 2">CBS 135458</strain>
    </source>
</reference>
<dbReference type="GeneID" id="92096715"/>
<organism evidence="1 2">
    <name type="scientific">Apiospora phragmitis</name>
    <dbReference type="NCBI Taxonomy" id="2905665"/>
    <lineage>
        <taxon>Eukaryota</taxon>
        <taxon>Fungi</taxon>
        <taxon>Dikarya</taxon>
        <taxon>Ascomycota</taxon>
        <taxon>Pezizomycotina</taxon>
        <taxon>Sordariomycetes</taxon>
        <taxon>Xylariomycetidae</taxon>
        <taxon>Amphisphaeriales</taxon>
        <taxon>Apiosporaceae</taxon>
        <taxon>Apiospora</taxon>
    </lineage>
</organism>
<sequence>MSLSDGCKTRHESKLLYRKDHMPLRPSHAVEQASLPDTFTPTPFDPSCGKELPATPDCGTKAELGDDYGASKYGQKVDMIEAAPSEVKAAVRSDPNPSKSKHNYFYHDSSGSASACEPEPKECFECGQRYLEKYNAPSACVYHWGKSTHAATYTLLSHNPPWKASSDSRLLIGILINRPYQRNPPRGRRRARRRHTLPLSGRVWVWDCCGQDRESKGCYVRSHVAYPV</sequence>
<evidence type="ECO:0000313" key="1">
    <source>
        <dbReference type="EMBL" id="KAK8050513.1"/>
    </source>
</evidence>
<dbReference type="RefSeq" id="XP_066712762.1">
    <property type="nucleotide sequence ID" value="XM_066863652.1"/>
</dbReference>
<dbReference type="Proteomes" id="UP001480595">
    <property type="component" value="Unassembled WGS sequence"/>
</dbReference>
<proteinExistence type="predicted"/>
<dbReference type="EMBL" id="JAQQWL010000011">
    <property type="protein sequence ID" value="KAK8050513.1"/>
    <property type="molecule type" value="Genomic_DNA"/>
</dbReference>